<evidence type="ECO:0000256" key="1">
    <source>
        <dbReference type="SAM" id="MobiDB-lite"/>
    </source>
</evidence>
<feature type="non-terminal residue" evidence="2">
    <location>
        <position position="1"/>
    </location>
</feature>
<gene>
    <name evidence="2" type="ORF">AVDCRST_MAG27-138</name>
</gene>
<proteinExistence type="predicted"/>
<dbReference type="AlphaFoldDB" id="A0A6J4H6I7"/>
<reference evidence="2" key="1">
    <citation type="submission" date="2020-02" db="EMBL/GenBank/DDBJ databases">
        <authorList>
            <person name="Meier V. D."/>
        </authorList>
    </citation>
    <scope>NUCLEOTIDE SEQUENCE</scope>
    <source>
        <strain evidence="2">AVDCRST_MAG27</strain>
    </source>
</reference>
<feature type="region of interest" description="Disordered" evidence="1">
    <location>
        <begin position="157"/>
        <end position="187"/>
    </location>
</feature>
<organism evidence="2">
    <name type="scientific">uncultured Craurococcus sp</name>
    <dbReference type="NCBI Taxonomy" id="1135998"/>
    <lineage>
        <taxon>Bacteria</taxon>
        <taxon>Pseudomonadati</taxon>
        <taxon>Pseudomonadota</taxon>
        <taxon>Alphaproteobacteria</taxon>
        <taxon>Acetobacterales</taxon>
        <taxon>Acetobacteraceae</taxon>
        <taxon>Craurococcus</taxon>
        <taxon>environmental samples</taxon>
    </lineage>
</organism>
<name>A0A6J4H6I7_9PROT</name>
<feature type="non-terminal residue" evidence="2">
    <location>
        <position position="187"/>
    </location>
</feature>
<protein>
    <submittedName>
        <fullName evidence="2">Uncharacterized protein</fullName>
    </submittedName>
</protein>
<accession>A0A6J4H6I7</accession>
<evidence type="ECO:0000313" key="2">
    <source>
        <dbReference type="EMBL" id="CAA9215230.1"/>
    </source>
</evidence>
<sequence length="187" mass="18896">GQFDPLLAADRCRRAGAAGTPGRARRRHGGLDGDRAGGGRLSPRPSLAAGPRLAGAIRHRRALGRTRPWGAAAGAGRDGLAGGWPAAPGPRRGGGARSFRHALLQQLSHPADAGRGRGEPRPGHCLHRRAGADRGPVEPALRPAGAGAAALCRSRPVTGLRGRSGGGRRGAGAALRAPVRADRAAGL</sequence>
<dbReference type="EMBL" id="CADCTD010000003">
    <property type="protein sequence ID" value="CAA9215230.1"/>
    <property type="molecule type" value="Genomic_DNA"/>
</dbReference>
<feature type="region of interest" description="Disordered" evidence="1">
    <location>
        <begin position="1"/>
        <end position="50"/>
    </location>
</feature>